<evidence type="ECO:0000313" key="1">
    <source>
        <dbReference type="EMBL" id="KDR51142.1"/>
    </source>
</evidence>
<dbReference type="PATRIC" id="fig|1122985.7.peg.2864"/>
<organism evidence="1 2">
    <name type="scientific">Hoylesella loescheii DSM 19665 = JCM 12249 = ATCC 15930</name>
    <dbReference type="NCBI Taxonomy" id="1122985"/>
    <lineage>
        <taxon>Bacteria</taxon>
        <taxon>Pseudomonadati</taxon>
        <taxon>Bacteroidota</taxon>
        <taxon>Bacteroidia</taxon>
        <taxon>Bacteroidales</taxon>
        <taxon>Prevotellaceae</taxon>
        <taxon>Hoylesella</taxon>
    </lineage>
</organism>
<keyword evidence="2" id="KW-1185">Reference proteome</keyword>
<name>A0A069QES1_HOYLO</name>
<dbReference type="AlphaFoldDB" id="A0A069QES1"/>
<reference evidence="1 2" key="1">
    <citation type="submission" date="2013-08" db="EMBL/GenBank/DDBJ databases">
        <authorList>
            <person name="Weinstock G."/>
            <person name="Sodergren E."/>
            <person name="Wylie T."/>
            <person name="Fulton L."/>
            <person name="Fulton R."/>
            <person name="Fronick C."/>
            <person name="O'Laughlin M."/>
            <person name="Godfrey J."/>
            <person name="Miner T."/>
            <person name="Herter B."/>
            <person name="Appelbaum E."/>
            <person name="Cordes M."/>
            <person name="Lek S."/>
            <person name="Wollam A."/>
            <person name="Pepin K.H."/>
            <person name="Palsikar V.B."/>
            <person name="Mitreva M."/>
            <person name="Wilson R.K."/>
        </authorList>
    </citation>
    <scope>NUCLEOTIDE SEQUENCE [LARGE SCALE GENOMIC DNA]</scope>
    <source>
        <strain evidence="1 2">ATCC 15930</strain>
    </source>
</reference>
<evidence type="ECO:0000313" key="2">
    <source>
        <dbReference type="Proteomes" id="UP000027442"/>
    </source>
</evidence>
<gene>
    <name evidence="1" type="ORF">HMPREF1991_02772</name>
</gene>
<proteinExistence type="predicted"/>
<accession>A0A069QES1</accession>
<dbReference type="Proteomes" id="UP000027442">
    <property type="component" value="Unassembled WGS sequence"/>
</dbReference>
<protein>
    <submittedName>
        <fullName evidence="1">Uncharacterized protein</fullName>
    </submittedName>
</protein>
<dbReference type="EMBL" id="JNGW01000120">
    <property type="protein sequence ID" value="KDR51142.1"/>
    <property type="molecule type" value="Genomic_DNA"/>
</dbReference>
<comment type="caution">
    <text evidence="1">The sequence shown here is derived from an EMBL/GenBank/DDBJ whole genome shotgun (WGS) entry which is preliminary data.</text>
</comment>
<sequence>MREFGIKHNRYANWRVALVGEIVIRLLALSCSRGMLSYSERAN</sequence>
<dbReference type="HOGENOM" id="CLU_200508_1_0_10"/>